<dbReference type="GO" id="GO:0005509">
    <property type="term" value="F:calcium ion binding"/>
    <property type="evidence" value="ECO:0007669"/>
    <property type="project" value="InterPro"/>
</dbReference>
<feature type="domain" description="EGF-like calcium-binding" evidence="7">
    <location>
        <begin position="320"/>
        <end position="362"/>
    </location>
</feature>
<dbReference type="SMART" id="SM00179">
    <property type="entry name" value="EGF_CA"/>
    <property type="match status" value="1"/>
</dbReference>
<dbReference type="Gramene" id="BGIOSGA031268-TA">
    <property type="protein sequence ID" value="BGIOSGA031268-PA"/>
    <property type="gene ID" value="BGIOSGA031268"/>
</dbReference>
<dbReference type="HOGENOM" id="CLU_000288_43_10_1"/>
<feature type="domain" description="EGF-like" evidence="8">
    <location>
        <begin position="323"/>
        <end position="362"/>
    </location>
</feature>
<dbReference type="Proteomes" id="UP000007015">
    <property type="component" value="Chromosome 9"/>
</dbReference>
<reference evidence="9 10" key="1">
    <citation type="journal article" date="2005" name="PLoS Biol.">
        <title>The genomes of Oryza sativa: a history of duplications.</title>
        <authorList>
            <person name="Yu J."/>
            <person name="Wang J."/>
            <person name="Lin W."/>
            <person name="Li S."/>
            <person name="Li H."/>
            <person name="Zhou J."/>
            <person name="Ni P."/>
            <person name="Dong W."/>
            <person name="Hu S."/>
            <person name="Zeng C."/>
            <person name="Zhang J."/>
            <person name="Zhang Y."/>
            <person name="Li R."/>
            <person name="Xu Z."/>
            <person name="Li S."/>
            <person name="Li X."/>
            <person name="Zheng H."/>
            <person name="Cong L."/>
            <person name="Lin L."/>
            <person name="Yin J."/>
            <person name="Geng J."/>
            <person name="Li G."/>
            <person name="Shi J."/>
            <person name="Liu J."/>
            <person name="Lv H."/>
            <person name="Li J."/>
            <person name="Wang J."/>
            <person name="Deng Y."/>
            <person name="Ran L."/>
            <person name="Shi X."/>
            <person name="Wang X."/>
            <person name="Wu Q."/>
            <person name="Li C."/>
            <person name="Ren X."/>
            <person name="Wang J."/>
            <person name="Wang X."/>
            <person name="Li D."/>
            <person name="Liu D."/>
            <person name="Zhang X."/>
            <person name="Ji Z."/>
            <person name="Zhao W."/>
            <person name="Sun Y."/>
            <person name="Zhang Z."/>
            <person name="Bao J."/>
            <person name="Han Y."/>
            <person name="Dong L."/>
            <person name="Ji J."/>
            <person name="Chen P."/>
            <person name="Wu S."/>
            <person name="Liu J."/>
            <person name="Xiao Y."/>
            <person name="Bu D."/>
            <person name="Tan J."/>
            <person name="Yang L."/>
            <person name="Ye C."/>
            <person name="Zhang J."/>
            <person name="Xu J."/>
            <person name="Zhou Y."/>
            <person name="Yu Y."/>
            <person name="Zhang B."/>
            <person name="Zhuang S."/>
            <person name="Wei H."/>
            <person name="Liu B."/>
            <person name="Lei M."/>
            <person name="Yu H."/>
            <person name="Li Y."/>
            <person name="Xu H."/>
            <person name="Wei S."/>
            <person name="He X."/>
            <person name="Fang L."/>
            <person name="Zhang Z."/>
            <person name="Zhang Y."/>
            <person name="Huang X."/>
            <person name="Su Z."/>
            <person name="Tong W."/>
            <person name="Li J."/>
            <person name="Tong Z."/>
            <person name="Li S."/>
            <person name="Ye J."/>
            <person name="Wang L."/>
            <person name="Fang L."/>
            <person name="Lei T."/>
            <person name="Chen C."/>
            <person name="Chen H."/>
            <person name="Xu Z."/>
            <person name="Li H."/>
            <person name="Huang H."/>
            <person name="Zhang F."/>
            <person name="Xu H."/>
            <person name="Li N."/>
            <person name="Zhao C."/>
            <person name="Li S."/>
            <person name="Dong L."/>
            <person name="Huang Y."/>
            <person name="Li L."/>
            <person name="Xi Y."/>
            <person name="Qi Q."/>
            <person name="Li W."/>
            <person name="Zhang B."/>
            <person name="Hu W."/>
            <person name="Zhang Y."/>
            <person name="Tian X."/>
            <person name="Jiao Y."/>
            <person name="Liang X."/>
            <person name="Jin J."/>
            <person name="Gao L."/>
            <person name="Zheng W."/>
            <person name="Hao B."/>
            <person name="Liu S."/>
            <person name="Wang W."/>
            <person name="Yuan L."/>
            <person name="Cao M."/>
            <person name="McDermott J."/>
            <person name="Samudrala R."/>
            <person name="Wang J."/>
            <person name="Wong G.K."/>
            <person name="Yang H."/>
        </authorList>
    </citation>
    <scope>NUCLEOTIDE SEQUENCE [LARGE SCALE GENOMIC DNA]</scope>
    <source>
        <strain evidence="10">cv. 93-11</strain>
    </source>
</reference>
<dbReference type="GO" id="GO:0016020">
    <property type="term" value="C:membrane"/>
    <property type="evidence" value="ECO:0007669"/>
    <property type="project" value="UniProtKB-SubCell"/>
</dbReference>
<dbReference type="OMA" id="ANDANWS"/>
<dbReference type="InterPro" id="IPR001881">
    <property type="entry name" value="EGF-like_Ca-bd_dom"/>
</dbReference>
<evidence type="ECO:0000256" key="6">
    <source>
        <dbReference type="SAM" id="SignalP"/>
    </source>
</evidence>
<dbReference type="FunFam" id="2.10.25.10:FF:000355">
    <property type="entry name" value="Wall-associated receptor kinase 3"/>
    <property type="match status" value="1"/>
</dbReference>
<feature type="transmembrane region" description="Helical" evidence="5">
    <location>
        <begin position="366"/>
        <end position="391"/>
    </location>
</feature>
<evidence type="ECO:0000313" key="10">
    <source>
        <dbReference type="Proteomes" id="UP000007015"/>
    </source>
</evidence>
<dbReference type="InterPro" id="IPR000742">
    <property type="entry name" value="EGF"/>
</dbReference>
<feature type="domain" description="EGF-like" evidence="8">
    <location>
        <begin position="272"/>
        <end position="319"/>
    </location>
</feature>
<evidence type="ECO:0000313" key="9">
    <source>
        <dbReference type="EMBL" id="EAZ10086.1"/>
    </source>
</evidence>
<keyword evidence="5" id="KW-1133">Transmembrane helix</keyword>
<proteinExistence type="predicted"/>
<dbReference type="CDD" id="cd00054">
    <property type="entry name" value="EGF_CA"/>
    <property type="match status" value="1"/>
</dbReference>
<evidence type="ECO:0000259" key="7">
    <source>
        <dbReference type="SMART" id="SM00179"/>
    </source>
</evidence>
<dbReference type="AlphaFoldDB" id="A2Z425"/>
<dbReference type="InterPro" id="IPR018097">
    <property type="entry name" value="EGF_Ca-bd_CS"/>
</dbReference>
<dbReference type="PROSITE" id="PS01187">
    <property type="entry name" value="EGF_CA"/>
    <property type="match status" value="1"/>
</dbReference>
<dbReference type="InterPro" id="IPR025287">
    <property type="entry name" value="WAK_GUB"/>
</dbReference>
<keyword evidence="5" id="KW-0812">Transmembrane</keyword>
<dbReference type="STRING" id="39946.A2Z425"/>
<dbReference type="EMBL" id="CM000134">
    <property type="protein sequence ID" value="EAZ10086.1"/>
    <property type="molecule type" value="Genomic_DNA"/>
</dbReference>
<name>A2Z425_ORYSI</name>
<gene>
    <name evidence="9" type="ORF">OsI_32395</name>
</gene>
<dbReference type="GO" id="GO:0030247">
    <property type="term" value="F:polysaccharide binding"/>
    <property type="evidence" value="ECO:0007669"/>
    <property type="project" value="InterPro"/>
</dbReference>
<evidence type="ECO:0000256" key="5">
    <source>
        <dbReference type="SAM" id="Phobius"/>
    </source>
</evidence>
<accession>A2Z425</accession>
<keyword evidence="10" id="KW-1185">Reference proteome</keyword>
<keyword evidence="2" id="KW-0245">EGF-like domain</keyword>
<dbReference type="Pfam" id="PF07645">
    <property type="entry name" value="EGF_CA"/>
    <property type="match status" value="1"/>
</dbReference>
<evidence type="ECO:0000256" key="2">
    <source>
        <dbReference type="ARBA" id="ARBA00022536"/>
    </source>
</evidence>
<evidence type="ECO:0000256" key="3">
    <source>
        <dbReference type="ARBA" id="ARBA00022729"/>
    </source>
</evidence>
<dbReference type="Pfam" id="PF13947">
    <property type="entry name" value="GUB_WAK_bind"/>
    <property type="match status" value="1"/>
</dbReference>
<keyword evidence="3 6" id="KW-0732">Signal</keyword>
<comment type="subcellular location">
    <subcellularLocation>
        <location evidence="1">Membrane</location>
        <topology evidence="1">Single-pass membrane protein</topology>
    </subcellularLocation>
</comment>
<sequence>MVPAAAALLLMLQLWSAEAQVAVGAGPPPGCPDSDRCGNVSVPYPFAISHGCSLPGFELTCDTTRNPPRLMIGNGTLQVVDISLANSTVRAMDLAGAVNITPDGFNAGNGTWSGLGAGGGIPYVVSERRNQLIVTGCNRQVTLSGDSDNVIIGCSSFCSINDIWTDFVASMPGNSGCSGIACCKTPIPIGRSSYRVLSKSLDAVQHEFDGKVPNEVRIAELGWFDGVAAELLNNSATDTTLQMPAPVVLDWALASTPIVMLQGSDANDANWSCLTDTARRTCRSTHSYCLNVTGNYRRGYVCECQGGYDGNPYVASGCQDINECERPQEYKCFGECTNTLGSFICRCPRGARGNATIPNGCTKSNIGLSVGIGIGSAAGLLVMGLGSTFLIRKVKNRRARMLRKKFFKQNRGHLLQQLVSQKADIAERMIIPLQEVVPSVAAEESKEKHVLWSYPVFEGTSIESSRQYSYEEENLLSSRYPR</sequence>
<keyword evidence="5" id="KW-0472">Membrane</keyword>
<dbReference type="PANTHER" id="PTHR33491">
    <property type="entry name" value="OSJNBA0016N04.9 PROTEIN"/>
    <property type="match status" value="1"/>
</dbReference>
<dbReference type="SUPFAM" id="SSF57196">
    <property type="entry name" value="EGF/Laminin"/>
    <property type="match status" value="1"/>
</dbReference>
<dbReference type="SMART" id="SM00181">
    <property type="entry name" value="EGF"/>
    <property type="match status" value="2"/>
</dbReference>
<protein>
    <recommendedName>
        <fullName evidence="11">EGF-like domain-containing protein</fullName>
    </recommendedName>
</protein>
<feature type="chain" id="PRO_5002650715" description="EGF-like domain-containing protein" evidence="6">
    <location>
        <begin position="20"/>
        <end position="482"/>
    </location>
</feature>
<evidence type="ECO:0000256" key="4">
    <source>
        <dbReference type="ARBA" id="ARBA00023157"/>
    </source>
</evidence>
<feature type="signal peptide" evidence="6">
    <location>
        <begin position="1"/>
        <end position="19"/>
    </location>
</feature>
<dbReference type="InterPro" id="IPR049883">
    <property type="entry name" value="NOTCH1_EGF-like"/>
</dbReference>
<keyword evidence="4" id="KW-1015">Disulfide bond</keyword>
<evidence type="ECO:0000259" key="8">
    <source>
        <dbReference type="SMART" id="SM00181"/>
    </source>
</evidence>
<evidence type="ECO:0000256" key="1">
    <source>
        <dbReference type="ARBA" id="ARBA00004167"/>
    </source>
</evidence>
<dbReference type="Gene3D" id="2.10.25.10">
    <property type="entry name" value="Laminin"/>
    <property type="match status" value="1"/>
</dbReference>
<organism evidence="9 10">
    <name type="scientific">Oryza sativa subsp. indica</name>
    <name type="common">Rice</name>
    <dbReference type="NCBI Taxonomy" id="39946"/>
    <lineage>
        <taxon>Eukaryota</taxon>
        <taxon>Viridiplantae</taxon>
        <taxon>Streptophyta</taxon>
        <taxon>Embryophyta</taxon>
        <taxon>Tracheophyta</taxon>
        <taxon>Spermatophyta</taxon>
        <taxon>Magnoliopsida</taxon>
        <taxon>Liliopsida</taxon>
        <taxon>Poales</taxon>
        <taxon>Poaceae</taxon>
        <taxon>BOP clade</taxon>
        <taxon>Oryzoideae</taxon>
        <taxon>Oryzeae</taxon>
        <taxon>Oryzinae</taxon>
        <taxon>Oryza</taxon>
        <taxon>Oryza sativa</taxon>
    </lineage>
</organism>
<evidence type="ECO:0008006" key="11">
    <source>
        <dbReference type="Google" id="ProtNLM"/>
    </source>
</evidence>